<name>A0A4R5AU82_9ACTN</name>
<comment type="caution">
    <text evidence="3">The sequence shown here is derived from an EMBL/GenBank/DDBJ whole genome shotgun (WGS) entry which is preliminary data.</text>
</comment>
<keyword evidence="2" id="KW-0812">Transmembrane</keyword>
<accession>A0A4R5AU82</accession>
<dbReference type="AlphaFoldDB" id="A0A4R5AU82"/>
<organism evidence="3 4">
    <name type="scientific">Actinomadura rubrisoli</name>
    <dbReference type="NCBI Taxonomy" id="2530368"/>
    <lineage>
        <taxon>Bacteria</taxon>
        <taxon>Bacillati</taxon>
        <taxon>Actinomycetota</taxon>
        <taxon>Actinomycetes</taxon>
        <taxon>Streptosporangiales</taxon>
        <taxon>Thermomonosporaceae</taxon>
        <taxon>Actinomadura</taxon>
    </lineage>
</organism>
<evidence type="ECO:0000256" key="1">
    <source>
        <dbReference type="SAM" id="MobiDB-lite"/>
    </source>
</evidence>
<protein>
    <submittedName>
        <fullName evidence="3">Uncharacterized protein</fullName>
    </submittedName>
</protein>
<reference evidence="3 4" key="1">
    <citation type="submission" date="2019-03" db="EMBL/GenBank/DDBJ databases">
        <title>Draft genome sequences of novel Actinobacteria.</title>
        <authorList>
            <person name="Sahin N."/>
            <person name="Ay H."/>
            <person name="Saygin H."/>
        </authorList>
    </citation>
    <scope>NUCLEOTIDE SEQUENCE [LARGE SCALE GENOMIC DNA]</scope>
    <source>
        <strain evidence="3 4">H3C3</strain>
    </source>
</reference>
<feature type="transmembrane region" description="Helical" evidence="2">
    <location>
        <begin position="47"/>
        <end position="67"/>
    </location>
</feature>
<dbReference type="OrthoDB" id="9815586at2"/>
<evidence type="ECO:0000313" key="3">
    <source>
        <dbReference type="EMBL" id="TDD76581.1"/>
    </source>
</evidence>
<sequence>MLKQLGKMGFSSNVMYAMGFGSIGLSVATWAISLRAEEAGMDRADRWGIFVGQWAPTFFALGAAMRLEEQWGGKGRHKEMENRMDEMREPMHVG</sequence>
<gene>
    <name evidence="3" type="ORF">E1298_30615</name>
</gene>
<keyword evidence="4" id="KW-1185">Reference proteome</keyword>
<proteinExistence type="predicted"/>
<evidence type="ECO:0000313" key="4">
    <source>
        <dbReference type="Proteomes" id="UP000294513"/>
    </source>
</evidence>
<keyword evidence="2" id="KW-1133">Transmembrane helix</keyword>
<feature type="compositionally biased region" description="Basic and acidic residues" evidence="1">
    <location>
        <begin position="78"/>
        <end position="94"/>
    </location>
</feature>
<dbReference type="EMBL" id="SMKU01000210">
    <property type="protein sequence ID" value="TDD76581.1"/>
    <property type="molecule type" value="Genomic_DNA"/>
</dbReference>
<feature type="region of interest" description="Disordered" evidence="1">
    <location>
        <begin position="72"/>
        <end position="94"/>
    </location>
</feature>
<dbReference type="RefSeq" id="WP_131899402.1">
    <property type="nucleotide sequence ID" value="NZ_SMKU01000210.1"/>
</dbReference>
<keyword evidence="2" id="KW-0472">Membrane</keyword>
<dbReference type="Proteomes" id="UP000294513">
    <property type="component" value="Unassembled WGS sequence"/>
</dbReference>
<evidence type="ECO:0000256" key="2">
    <source>
        <dbReference type="SAM" id="Phobius"/>
    </source>
</evidence>
<feature type="transmembrane region" description="Helical" evidence="2">
    <location>
        <begin position="12"/>
        <end position="32"/>
    </location>
</feature>